<evidence type="ECO:0000256" key="3">
    <source>
        <dbReference type="SAM" id="SignalP"/>
    </source>
</evidence>
<feature type="signal peptide" evidence="3">
    <location>
        <begin position="1"/>
        <end position="25"/>
    </location>
</feature>
<feature type="domain" description="Glycosyl-hydrolase 97 C-terminal oligomerisation" evidence="6">
    <location>
        <begin position="581"/>
        <end position="676"/>
    </location>
</feature>
<dbReference type="Gene3D" id="3.20.20.70">
    <property type="entry name" value="Aldolase class I"/>
    <property type="match status" value="1"/>
</dbReference>
<dbReference type="InterPro" id="IPR019563">
    <property type="entry name" value="GH97_catalytic"/>
</dbReference>
<organism evidence="7 8">
    <name type="scientific">Idiomarina baltica</name>
    <dbReference type="NCBI Taxonomy" id="190892"/>
    <lineage>
        <taxon>Bacteria</taxon>
        <taxon>Pseudomonadati</taxon>
        <taxon>Pseudomonadota</taxon>
        <taxon>Gammaproteobacteria</taxon>
        <taxon>Alteromonadales</taxon>
        <taxon>Idiomarinaceae</taxon>
        <taxon>Idiomarina</taxon>
    </lineage>
</organism>
<dbReference type="Pfam" id="PF14508">
    <property type="entry name" value="GH97_N"/>
    <property type="match status" value="1"/>
</dbReference>
<dbReference type="SUPFAM" id="SSF51445">
    <property type="entry name" value="(Trans)glycosidases"/>
    <property type="match status" value="1"/>
</dbReference>
<dbReference type="AlphaFoldDB" id="A0A348WL37"/>
<proteinExistence type="predicted"/>
<evidence type="ECO:0000259" key="6">
    <source>
        <dbReference type="Pfam" id="PF14509"/>
    </source>
</evidence>
<evidence type="ECO:0000259" key="5">
    <source>
        <dbReference type="Pfam" id="PF14508"/>
    </source>
</evidence>
<evidence type="ECO:0000256" key="2">
    <source>
        <dbReference type="ARBA" id="ARBA00023295"/>
    </source>
</evidence>
<dbReference type="GO" id="GO:0016798">
    <property type="term" value="F:hydrolase activity, acting on glycosyl bonds"/>
    <property type="evidence" value="ECO:0007669"/>
    <property type="project" value="UniProtKB-KW"/>
</dbReference>
<dbReference type="Proteomes" id="UP000262878">
    <property type="component" value="Unassembled WGS sequence"/>
</dbReference>
<feature type="domain" description="Glycosyl-hydrolase 97 N-terminal" evidence="5">
    <location>
        <begin position="36"/>
        <end position="297"/>
    </location>
</feature>
<comment type="caution">
    <text evidence="7">The sequence shown here is derived from an EMBL/GenBank/DDBJ whole genome shotgun (WGS) entry which is preliminary data.</text>
</comment>
<dbReference type="PANTHER" id="PTHR35803">
    <property type="entry name" value="GLUCAN 1,4-ALPHA-GLUCOSIDASE SUSB-RELATED"/>
    <property type="match status" value="1"/>
</dbReference>
<keyword evidence="1" id="KW-0378">Hydrolase</keyword>
<feature type="chain" id="PRO_5016592652" evidence="3">
    <location>
        <begin position="26"/>
        <end position="679"/>
    </location>
</feature>
<dbReference type="InterPro" id="IPR013785">
    <property type="entry name" value="Aldolase_TIM"/>
</dbReference>
<dbReference type="Gene3D" id="2.70.98.10">
    <property type="match status" value="1"/>
</dbReference>
<name>A0A348WL37_9GAMM</name>
<protein>
    <submittedName>
        <fullName evidence="7">Alpha-glucosidase</fullName>
    </submittedName>
</protein>
<sequence>MKGKKAKLSTKISALAFAFASFSHASVADSHAPLTLTSPSGNIKVTVNAENGVSYQVAFNGKQIIAPSQIDLILQNTPSLAQMHQVSGVTHDSLKQELFPEVRVKSKKIVDHYQQMTITFSNNYAVEFRAYDNGVAYRFVTQFSDPITVVNEVAEFNFSPSASVYYPLEESFYSHNERSYLHQDIGNIKVTDLASTPTLIDTDGGKVLITETALHDYAGMWLLGDGHDGLQATFPRQPSKVVAGEIEWIDRNQPVVERHNYLAKTDGTRAFPWRVLAIAENDTDLLTNQLTYQLAIPNKIGDTSWIKPGKVAWDWYNANNLKGVDFEAGLNTETYKFYIDFAAKYGVEYVILDEGWYPLGDLMGSVEGFDVKEVMAYAKQKGVGIILWATWLTLYEQFDEAMDRFAELGAVGIKPDFFQRDDQEMVNFYWKIADEAAKRKLLVDFHGSYKPAGLRRTYPNVISREGVKGLEWNKWSYDSTPEHNTTLPFIRMVAGPMDYTPGAMSNAVGPAAFEQIQYKGKAPDHQDFTIRFNRPMSQTTRVHQMAMFTVFESPLQMMADSPSQYLANAESAKFIASVPSVWDETIALNGEIGDYITFARRSGDTWFIGAMSDEHARELKVKLDFLPRGKYDIEIFQDGVNAHRFAEDYQRITKKVTNKDILTLKLAPGGGYTAKISPR</sequence>
<feature type="domain" description="Glycosyl-hydrolase 97 catalytic" evidence="4">
    <location>
        <begin position="315"/>
        <end position="467"/>
    </location>
</feature>
<dbReference type="Pfam" id="PF10566">
    <property type="entry name" value="Glyco_hydro_97"/>
    <property type="match status" value="1"/>
</dbReference>
<dbReference type="InterPro" id="IPR014718">
    <property type="entry name" value="GH-type_carb-bd"/>
</dbReference>
<reference evidence="7 8" key="1">
    <citation type="journal article" date="2018" name="Nat. Biotechnol.">
        <title>A standardized bacterial taxonomy based on genome phylogeny substantially revises the tree of life.</title>
        <authorList>
            <person name="Parks D.H."/>
            <person name="Chuvochina M."/>
            <person name="Waite D.W."/>
            <person name="Rinke C."/>
            <person name="Skarshewski A."/>
            <person name="Chaumeil P.A."/>
            <person name="Hugenholtz P."/>
        </authorList>
    </citation>
    <scope>NUCLEOTIDE SEQUENCE [LARGE SCALE GENOMIC DNA]</scope>
    <source>
        <strain evidence="7">UBA9360</strain>
    </source>
</reference>
<keyword evidence="2" id="KW-0326">Glycosidase</keyword>
<dbReference type="InterPro" id="IPR029486">
    <property type="entry name" value="GH97_N"/>
</dbReference>
<dbReference type="InterPro" id="IPR017853">
    <property type="entry name" value="GH"/>
</dbReference>
<dbReference type="PANTHER" id="PTHR35803:SF2">
    <property type="entry name" value="RETAINING ALPHA-GALACTOSIDASE"/>
    <property type="match status" value="1"/>
</dbReference>
<dbReference type="Pfam" id="PF14509">
    <property type="entry name" value="GH97_C"/>
    <property type="match status" value="1"/>
</dbReference>
<evidence type="ECO:0000313" key="7">
    <source>
        <dbReference type="EMBL" id="HAR55249.1"/>
    </source>
</evidence>
<dbReference type="Gene3D" id="2.60.40.1180">
    <property type="entry name" value="Golgi alpha-mannosidase II"/>
    <property type="match status" value="1"/>
</dbReference>
<dbReference type="InterPro" id="IPR013780">
    <property type="entry name" value="Glyco_hydro_b"/>
</dbReference>
<dbReference type="GO" id="GO:0030246">
    <property type="term" value="F:carbohydrate binding"/>
    <property type="evidence" value="ECO:0007669"/>
    <property type="project" value="InterPro"/>
</dbReference>
<dbReference type="EMBL" id="DMUP01000014">
    <property type="protein sequence ID" value="HAR55249.1"/>
    <property type="molecule type" value="Genomic_DNA"/>
</dbReference>
<keyword evidence="3" id="KW-0732">Signal</keyword>
<gene>
    <name evidence="7" type="ORF">DCR58_00540</name>
</gene>
<evidence type="ECO:0000259" key="4">
    <source>
        <dbReference type="Pfam" id="PF10566"/>
    </source>
</evidence>
<accession>A0A348WL37</accession>
<dbReference type="InterPro" id="IPR029483">
    <property type="entry name" value="GH97_C"/>
</dbReference>
<evidence type="ECO:0000313" key="8">
    <source>
        <dbReference type="Proteomes" id="UP000262878"/>
    </source>
</evidence>
<dbReference type="InterPro" id="IPR052720">
    <property type="entry name" value="Glycosyl_hydrolase_97"/>
</dbReference>
<evidence type="ECO:0000256" key="1">
    <source>
        <dbReference type="ARBA" id="ARBA00022801"/>
    </source>
</evidence>